<evidence type="ECO:0000256" key="1">
    <source>
        <dbReference type="ARBA" id="ARBA00022737"/>
    </source>
</evidence>
<evidence type="ECO:0000256" key="3">
    <source>
        <dbReference type="PROSITE-ProRule" id="PRU00023"/>
    </source>
</evidence>
<dbReference type="SUPFAM" id="SSF57850">
    <property type="entry name" value="RING/U-box"/>
    <property type="match status" value="1"/>
</dbReference>
<keyword evidence="1" id="KW-0677">Repeat</keyword>
<evidence type="ECO:0000313" key="4">
    <source>
        <dbReference type="EMBL" id="KAH6870904.1"/>
    </source>
</evidence>
<comment type="caution">
    <text evidence="4">The sequence shown here is derived from an EMBL/GenBank/DDBJ whole genome shotgun (WGS) entry which is preliminary data.</text>
</comment>
<sequence length="187" mass="20532">MADNYSRTALFLASRSGHHDVVEVLIAVGQIPLESKDWYGSTALFAAVRNGHANVVELLLTAGGMAFVGQDGFGRNLAWWAWRTGNSGVLQLLLQHAERTGSSIHEESSPIDTISIPFNESVWCDACTLSISDGSHYYCKLCDGGDFCLCAECFSIGIRCRNGMHELLSRTLLHFGNCQRSRSTETR</sequence>
<dbReference type="Proteomes" id="UP000777438">
    <property type="component" value="Unassembled WGS sequence"/>
</dbReference>
<dbReference type="Pfam" id="PF12796">
    <property type="entry name" value="Ank_2"/>
    <property type="match status" value="1"/>
</dbReference>
<dbReference type="InterPro" id="IPR002110">
    <property type="entry name" value="Ankyrin_rpt"/>
</dbReference>
<dbReference type="PROSITE" id="PS50297">
    <property type="entry name" value="ANK_REP_REGION"/>
    <property type="match status" value="1"/>
</dbReference>
<gene>
    <name evidence="4" type="ORF">B0T10DRAFT_501093</name>
</gene>
<organism evidence="4 5">
    <name type="scientific">Thelonectria olida</name>
    <dbReference type="NCBI Taxonomy" id="1576542"/>
    <lineage>
        <taxon>Eukaryota</taxon>
        <taxon>Fungi</taxon>
        <taxon>Dikarya</taxon>
        <taxon>Ascomycota</taxon>
        <taxon>Pezizomycotina</taxon>
        <taxon>Sordariomycetes</taxon>
        <taxon>Hypocreomycetidae</taxon>
        <taxon>Hypocreales</taxon>
        <taxon>Nectriaceae</taxon>
        <taxon>Thelonectria</taxon>
    </lineage>
</organism>
<feature type="repeat" description="ANK" evidence="3">
    <location>
        <begin position="39"/>
        <end position="63"/>
    </location>
</feature>
<evidence type="ECO:0000256" key="2">
    <source>
        <dbReference type="ARBA" id="ARBA00023043"/>
    </source>
</evidence>
<keyword evidence="5" id="KW-1185">Reference proteome</keyword>
<dbReference type="OrthoDB" id="539213at2759"/>
<accession>A0A9P8VQK5</accession>
<dbReference type="InterPro" id="IPR036770">
    <property type="entry name" value="Ankyrin_rpt-contain_sf"/>
</dbReference>
<keyword evidence="2 3" id="KW-0040">ANK repeat</keyword>
<reference evidence="4 5" key="1">
    <citation type="journal article" date="2021" name="Nat. Commun.">
        <title>Genetic determinants of endophytism in the Arabidopsis root mycobiome.</title>
        <authorList>
            <person name="Mesny F."/>
            <person name="Miyauchi S."/>
            <person name="Thiergart T."/>
            <person name="Pickel B."/>
            <person name="Atanasova L."/>
            <person name="Karlsson M."/>
            <person name="Huettel B."/>
            <person name="Barry K.W."/>
            <person name="Haridas S."/>
            <person name="Chen C."/>
            <person name="Bauer D."/>
            <person name="Andreopoulos W."/>
            <person name="Pangilinan J."/>
            <person name="LaButti K."/>
            <person name="Riley R."/>
            <person name="Lipzen A."/>
            <person name="Clum A."/>
            <person name="Drula E."/>
            <person name="Henrissat B."/>
            <person name="Kohler A."/>
            <person name="Grigoriev I.V."/>
            <person name="Martin F.M."/>
            <person name="Hacquard S."/>
        </authorList>
    </citation>
    <scope>NUCLEOTIDE SEQUENCE [LARGE SCALE GENOMIC DNA]</scope>
    <source>
        <strain evidence="4 5">MPI-CAGE-CH-0241</strain>
    </source>
</reference>
<dbReference type="PROSITE" id="PS50088">
    <property type="entry name" value="ANK_REPEAT"/>
    <property type="match status" value="1"/>
</dbReference>
<evidence type="ECO:0000313" key="5">
    <source>
        <dbReference type="Proteomes" id="UP000777438"/>
    </source>
</evidence>
<dbReference type="PANTHER" id="PTHR24173:SF74">
    <property type="entry name" value="ANKYRIN REPEAT DOMAIN-CONTAINING PROTEIN 16"/>
    <property type="match status" value="1"/>
</dbReference>
<dbReference type="PANTHER" id="PTHR24173">
    <property type="entry name" value="ANKYRIN REPEAT CONTAINING"/>
    <property type="match status" value="1"/>
</dbReference>
<proteinExistence type="predicted"/>
<dbReference type="EMBL" id="JAGPYM010000063">
    <property type="protein sequence ID" value="KAH6870904.1"/>
    <property type="molecule type" value="Genomic_DNA"/>
</dbReference>
<dbReference type="Gene3D" id="1.25.40.20">
    <property type="entry name" value="Ankyrin repeat-containing domain"/>
    <property type="match status" value="1"/>
</dbReference>
<protein>
    <submittedName>
        <fullName evidence="4">Ankyrin repeat-containing domain protein</fullName>
    </submittedName>
</protein>
<dbReference type="AlphaFoldDB" id="A0A9P8VQK5"/>
<dbReference type="SUPFAM" id="SSF48403">
    <property type="entry name" value="Ankyrin repeat"/>
    <property type="match status" value="1"/>
</dbReference>
<name>A0A9P8VQK5_9HYPO</name>
<dbReference type="SMART" id="SM00248">
    <property type="entry name" value="ANK"/>
    <property type="match status" value="3"/>
</dbReference>